<evidence type="ECO:0000313" key="3">
    <source>
        <dbReference type="Proteomes" id="UP001239795"/>
    </source>
</evidence>
<dbReference type="EMBL" id="MLGG01000002">
    <property type="protein sequence ID" value="KAK1466719.1"/>
    <property type="molecule type" value="Genomic_DNA"/>
</dbReference>
<reference evidence="2 3" key="1">
    <citation type="submission" date="2016-10" db="EMBL/GenBank/DDBJ databases">
        <title>The genome sequence of Colletotrichum fioriniae PJ7.</title>
        <authorList>
            <person name="Baroncelli R."/>
        </authorList>
    </citation>
    <scope>NUCLEOTIDE SEQUENCE [LARGE SCALE GENOMIC DNA]</scope>
    <source>
        <strain evidence="2">Col 31</strain>
    </source>
</reference>
<evidence type="ECO:0000256" key="1">
    <source>
        <dbReference type="SAM" id="MobiDB-lite"/>
    </source>
</evidence>
<gene>
    <name evidence="2" type="ORF">CMEL01_10712</name>
</gene>
<evidence type="ECO:0000313" key="2">
    <source>
        <dbReference type="EMBL" id="KAK1466719.1"/>
    </source>
</evidence>
<organism evidence="2 3">
    <name type="scientific">Colletotrichum melonis</name>
    <dbReference type="NCBI Taxonomy" id="1209925"/>
    <lineage>
        <taxon>Eukaryota</taxon>
        <taxon>Fungi</taxon>
        <taxon>Dikarya</taxon>
        <taxon>Ascomycota</taxon>
        <taxon>Pezizomycotina</taxon>
        <taxon>Sordariomycetes</taxon>
        <taxon>Hypocreomycetidae</taxon>
        <taxon>Glomerellales</taxon>
        <taxon>Glomerellaceae</taxon>
        <taxon>Colletotrichum</taxon>
        <taxon>Colletotrichum acutatum species complex</taxon>
    </lineage>
</organism>
<proteinExistence type="predicted"/>
<dbReference type="AlphaFoldDB" id="A0AAI9V117"/>
<keyword evidence="3" id="KW-1185">Reference proteome</keyword>
<dbReference type="Proteomes" id="UP001239795">
    <property type="component" value="Unassembled WGS sequence"/>
</dbReference>
<feature type="region of interest" description="Disordered" evidence="1">
    <location>
        <begin position="1"/>
        <end position="54"/>
    </location>
</feature>
<accession>A0AAI9V117</accession>
<protein>
    <submittedName>
        <fullName evidence="2">Uncharacterized protein</fullName>
    </submittedName>
</protein>
<sequence length="54" mass="5832">MWTKKSKGWPWGMRLIRDESGGSSGRAGSPVDPQPEATSETLPVRVGTYAPCPD</sequence>
<comment type="caution">
    <text evidence="2">The sequence shown here is derived from an EMBL/GenBank/DDBJ whole genome shotgun (WGS) entry which is preliminary data.</text>
</comment>
<name>A0AAI9V117_9PEZI</name>